<gene>
    <name evidence="1" type="primary">fes</name>
    <name evidence="1" type="ORF">CCHOA_08195</name>
</gene>
<dbReference type="OrthoDB" id="9775130at2"/>
<dbReference type="RefSeq" id="WP_123928906.1">
    <property type="nucleotide sequence ID" value="NZ_CP033896.1"/>
</dbReference>
<dbReference type="PANTHER" id="PTHR48098">
    <property type="entry name" value="ENTEROCHELIN ESTERASE-RELATED"/>
    <property type="match status" value="1"/>
</dbReference>
<keyword evidence="2" id="KW-1185">Reference proteome</keyword>
<dbReference type="Gene3D" id="3.40.50.1820">
    <property type="entry name" value="alpha/beta hydrolase"/>
    <property type="match status" value="1"/>
</dbReference>
<dbReference type="KEGG" id="ccho:CCHOA_08195"/>
<dbReference type="Proteomes" id="UP000269019">
    <property type="component" value="Chromosome"/>
</dbReference>
<protein>
    <submittedName>
        <fullName evidence="1">Enterochelin esterase</fullName>
    </submittedName>
</protein>
<dbReference type="Pfam" id="PF00756">
    <property type="entry name" value="Esterase"/>
    <property type="match status" value="1"/>
</dbReference>
<dbReference type="PANTHER" id="PTHR48098:SF3">
    <property type="entry name" value="IRON(III) ENTEROBACTIN ESTERASE"/>
    <property type="match status" value="1"/>
</dbReference>
<dbReference type="InterPro" id="IPR050583">
    <property type="entry name" value="Mycobacterial_A85_antigen"/>
</dbReference>
<proteinExistence type="predicted"/>
<accession>A0A3G6JBI5</accession>
<reference evidence="1 2" key="1">
    <citation type="submission" date="2018-11" db="EMBL/GenBank/DDBJ databases">
        <authorList>
            <person name="Kleinhagauer T."/>
            <person name="Glaeser S.P."/>
            <person name="Spergser J."/>
            <person name="Ruckert C."/>
            <person name="Kaempfer P."/>
            <person name="Busse H.-J."/>
        </authorList>
    </citation>
    <scope>NUCLEOTIDE SEQUENCE [LARGE SCALE GENOMIC DNA]</scope>
    <source>
        <strain evidence="1 2">200CH</strain>
    </source>
</reference>
<dbReference type="EMBL" id="CP033896">
    <property type="protein sequence ID" value="AZA14030.1"/>
    <property type="molecule type" value="Genomic_DNA"/>
</dbReference>
<name>A0A3G6JBI5_9CORY</name>
<evidence type="ECO:0000313" key="2">
    <source>
        <dbReference type="Proteomes" id="UP000269019"/>
    </source>
</evidence>
<dbReference type="InterPro" id="IPR000801">
    <property type="entry name" value="Esterase-like"/>
</dbReference>
<evidence type="ECO:0000313" key="1">
    <source>
        <dbReference type="EMBL" id="AZA14030.1"/>
    </source>
</evidence>
<dbReference type="SUPFAM" id="SSF53474">
    <property type="entry name" value="alpha/beta-Hydrolases"/>
    <property type="match status" value="1"/>
</dbReference>
<sequence length="332" mass="35647">MGTAKITITLETTLTDPTIEAVHYCALPVHDRSAPALPTMHQVRPGHFQASCSYPVDAYGSILAAPVREPLADDPRIRWQQLQAAAVPLRVTPAIAQPMPGRLAGPAAPPRLGWTANGGAWQERVVGSTRVYYTAPAHPHLVVLLCDGQLWKATALPAALTTLAARGYLPSVQVIAVDTSHNRAQNLAEDDHYLAYLVHELLPAMTQLADKPVIVAGQSLGGLAALRMLAQHRDTITGAIANSPSLWWPDRDGSPQLPHLLGQLDYRGAVIHFSAGLAERNLCSLVAQAQRSCQQAGAVVTAEFTNTAHEIAAWEGALTRGLLRITKTMARR</sequence>
<dbReference type="InterPro" id="IPR029058">
    <property type="entry name" value="AB_hydrolase_fold"/>
</dbReference>
<organism evidence="1 2">
    <name type="scientific">Corynebacterium choanae</name>
    <dbReference type="NCBI Taxonomy" id="1862358"/>
    <lineage>
        <taxon>Bacteria</taxon>
        <taxon>Bacillati</taxon>
        <taxon>Actinomycetota</taxon>
        <taxon>Actinomycetes</taxon>
        <taxon>Mycobacteriales</taxon>
        <taxon>Corynebacteriaceae</taxon>
        <taxon>Corynebacterium</taxon>
    </lineage>
</organism>
<dbReference type="AlphaFoldDB" id="A0A3G6JBI5"/>